<dbReference type="PROSITE" id="PS50005">
    <property type="entry name" value="TPR"/>
    <property type="match status" value="2"/>
</dbReference>
<keyword evidence="5" id="KW-1185">Reference proteome</keyword>
<sequence>MEPHMRRGLDILAALLAGERRLRELERCIAPVVALSEYGPETWVAMGYYAHAVRKNAKAVYFAHKACLIDPRNVEALILKGLVLLEMKKWQEAGNHFREAVHLAPQRYEPHKGLADCYIAMHRTREALTVASSACKQLGQTPRALTLYASVLMKDPVASARAKGLLEKALQQDRTHLPAVYLLAEIYEQEMMLENAVSLLKEQVEIQPTCKLHQMLGDLLARMHDEEKALDHYSIALNLDPSNRRALEGMHRLDVAGSGTAGTPGAPPQSSKLDSSSYYMSAVSSGVGGSGGGQGGGGGRNGSGSGRGVSSGNAGRVAEPMEEEEGGGAERPPAYVGGGGGGGGRGEDEEEDEEEEEEEEIPDSEKGHSKIYHE</sequence>
<feature type="repeat" description="TPR" evidence="2">
    <location>
        <begin position="74"/>
        <end position="107"/>
    </location>
</feature>
<feature type="repeat" description="TPR" evidence="2">
    <location>
        <begin position="210"/>
        <end position="243"/>
    </location>
</feature>
<reference evidence="4" key="1">
    <citation type="submission" date="2013-04" db="EMBL/GenBank/DDBJ databases">
        <authorList>
            <person name="Qu J."/>
            <person name="Murali S.C."/>
            <person name="Bandaranaike D."/>
            <person name="Bellair M."/>
            <person name="Blankenburg K."/>
            <person name="Chao H."/>
            <person name="Dinh H."/>
            <person name="Doddapaneni H."/>
            <person name="Downs B."/>
            <person name="Dugan-Rocha S."/>
            <person name="Elkadiri S."/>
            <person name="Gnanaolivu R.D."/>
            <person name="Hernandez B."/>
            <person name="Javaid M."/>
            <person name="Jayaseelan J.C."/>
            <person name="Lee S."/>
            <person name="Li M."/>
            <person name="Ming W."/>
            <person name="Munidasa M."/>
            <person name="Muniz J."/>
            <person name="Nguyen L."/>
            <person name="Ongeri F."/>
            <person name="Osuji N."/>
            <person name="Pu L.-L."/>
            <person name="Puazo M."/>
            <person name="Qu C."/>
            <person name="Quiroz J."/>
            <person name="Raj R."/>
            <person name="Weissenberger G."/>
            <person name="Xin Y."/>
            <person name="Zou X."/>
            <person name="Han Y."/>
            <person name="Richards S."/>
            <person name="Worley K."/>
            <person name="Muzny D."/>
            <person name="Gibbs R."/>
        </authorList>
    </citation>
    <scope>NUCLEOTIDE SEQUENCE</scope>
    <source>
        <strain evidence="4">Sampled in the wild</strain>
    </source>
</reference>
<feature type="compositionally biased region" description="Basic and acidic residues" evidence="3">
    <location>
        <begin position="363"/>
        <end position="374"/>
    </location>
</feature>
<dbReference type="OrthoDB" id="308440at2759"/>
<dbReference type="EMBL" id="KZ308301">
    <property type="protein sequence ID" value="KAG8226886.1"/>
    <property type="molecule type" value="Genomic_DNA"/>
</dbReference>
<dbReference type="SMART" id="SM00028">
    <property type="entry name" value="TPR"/>
    <property type="match status" value="5"/>
</dbReference>
<dbReference type="InterPro" id="IPR011990">
    <property type="entry name" value="TPR-like_helical_dom_sf"/>
</dbReference>
<feature type="compositionally biased region" description="Low complexity" evidence="3">
    <location>
        <begin position="256"/>
        <end position="285"/>
    </location>
</feature>
<dbReference type="Pfam" id="PF14559">
    <property type="entry name" value="TPR_19"/>
    <property type="match status" value="2"/>
</dbReference>
<comment type="caution">
    <text evidence="4">The sequence shown here is derived from an EMBL/GenBank/DDBJ whole genome shotgun (WGS) entry which is preliminary data.</text>
</comment>
<evidence type="ECO:0000313" key="5">
    <source>
        <dbReference type="Proteomes" id="UP000792457"/>
    </source>
</evidence>
<evidence type="ECO:0000313" key="4">
    <source>
        <dbReference type="EMBL" id="KAG8226886.1"/>
    </source>
</evidence>
<dbReference type="Gene3D" id="1.25.40.10">
    <property type="entry name" value="Tetratricopeptide repeat domain"/>
    <property type="match status" value="1"/>
</dbReference>
<dbReference type="GO" id="GO:0045842">
    <property type="term" value="P:positive regulation of mitotic metaphase/anaphase transition"/>
    <property type="evidence" value="ECO:0007669"/>
    <property type="project" value="TreeGrafter"/>
</dbReference>
<organism evidence="4 5">
    <name type="scientific">Ladona fulva</name>
    <name type="common">Scarce chaser dragonfly</name>
    <name type="synonym">Libellula fulva</name>
    <dbReference type="NCBI Taxonomy" id="123851"/>
    <lineage>
        <taxon>Eukaryota</taxon>
        <taxon>Metazoa</taxon>
        <taxon>Ecdysozoa</taxon>
        <taxon>Arthropoda</taxon>
        <taxon>Hexapoda</taxon>
        <taxon>Insecta</taxon>
        <taxon>Pterygota</taxon>
        <taxon>Palaeoptera</taxon>
        <taxon>Odonata</taxon>
        <taxon>Epiprocta</taxon>
        <taxon>Anisoptera</taxon>
        <taxon>Libelluloidea</taxon>
        <taxon>Libellulidae</taxon>
        <taxon>Ladona</taxon>
    </lineage>
</organism>
<dbReference type="Proteomes" id="UP000792457">
    <property type="component" value="Unassembled WGS sequence"/>
</dbReference>
<evidence type="ECO:0008006" key="6">
    <source>
        <dbReference type="Google" id="ProtNLM"/>
    </source>
</evidence>
<evidence type="ECO:0000256" key="3">
    <source>
        <dbReference type="SAM" id="MobiDB-lite"/>
    </source>
</evidence>
<feature type="compositionally biased region" description="Acidic residues" evidence="3">
    <location>
        <begin position="347"/>
        <end position="362"/>
    </location>
</feature>
<name>A0A8K0K302_LADFU</name>
<protein>
    <recommendedName>
        <fullName evidence="6">Anaphase-promoting complex subunit 7</fullName>
    </recommendedName>
</protein>
<accession>A0A8K0K302</accession>
<dbReference type="PANTHER" id="PTHR12558">
    <property type="entry name" value="CELL DIVISION CYCLE 16,23,27"/>
    <property type="match status" value="1"/>
</dbReference>
<dbReference type="InterPro" id="IPR019734">
    <property type="entry name" value="TPR_rpt"/>
</dbReference>
<dbReference type="GO" id="GO:0051301">
    <property type="term" value="P:cell division"/>
    <property type="evidence" value="ECO:0007669"/>
    <property type="project" value="TreeGrafter"/>
</dbReference>
<gene>
    <name evidence="4" type="ORF">J437_LFUL005645</name>
</gene>
<dbReference type="SUPFAM" id="SSF48452">
    <property type="entry name" value="TPR-like"/>
    <property type="match status" value="1"/>
</dbReference>
<dbReference type="AlphaFoldDB" id="A0A8K0K302"/>
<evidence type="ECO:0000256" key="1">
    <source>
        <dbReference type="ARBA" id="ARBA00022803"/>
    </source>
</evidence>
<dbReference type="GO" id="GO:0005680">
    <property type="term" value="C:anaphase-promoting complex"/>
    <property type="evidence" value="ECO:0007669"/>
    <property type="project" value="TreeGrafter"/>
</dbReference>
<feature type="region of interest" description="Disordered" evidence="3">
    <location>
        <begin position="255"/>
        <end position="374"/>
    </location>
</feature>
<reference evidence="4" key="2">
    <citation type="submission" date="2017-10" db="EMBL/GenBank/DDBJ databases">
        <title>Ladona fulva Genome sequencing and assembly.</title>
        <authorList>
            <person name="Murali S."/>
            <person name="Richards S."/>
            <person name="Bandaranaike D."/>
            <person name="Bellair M."/>
            <person name="Blankenburg K."/>
            <person name="Chao H."/>
            <person name="Dinh H."/>
            <person name="Doddapaneni H."/>
            <person name="Dugan-Rocha S."/>
            <person name="Elkadiri S."/>
            <person name="Gnanaolivu R."/>
            <person name="Hernandez B."/>
            <person name="Skinner E."/>
            <person name="Javaid M."/>
            <person name="Lee S."/>
            <person name="Li M."/>
            <person name="Ming W."/>
            <person name="Munidasa M."/>
            <person name="Muniz J."/>
            <person name="Nguyen L."/>
            <person name="Hughes D."/>
            <person name="Osuji N."/>
            <person name="Pu L.-L."/>
            <person name="Puazo M."/>
            <person name="Qu C."/>
            <person name="Quiroz J."/>
            <person name="Raj R."/>
            <person name="Weissenberger G."/>
            <person name="Xin Y."/>
            <person name="Zou X."/>
            <person name="Han Y."/>
            <person name="Worley K."/>
            <person name="Muzny D."/>
            <person name="Gibbs R."/>
        </authorList>
    </citation>
    <scope>NUCLEOTIDE SEQUENCE</scope>
    <source>
        <strain evidence="4">Sampled in the wild</strain>
    </source>
</reference>
<evidence type="ECO:0000256" key="2">
    <source>
        <dbReference type="PROSITE-ProRule" id="PRU00339"/>
    </source>
</evidence>
<dbReference type="PANTHER" id="PTHR12558:SF36">
    <property type="entry name" value="ANAPHASE-PROMOTING COMPLEX SUBUNIT 7"/>
    <property type="match status" value="1"/>
</dbReference>
<dbReference type="GO" id="GO:0016567">
    <property type="term" value="P:protein ubiquitination"/>
    <property type="evidence" value="ECO:0007669"/>
    <property type="project" value="TreeGrafter"/>
</dbReference>
<feature type="compositionally biased region" description="Gly residues" evidence="3">
    <location>
        <begin position="286"/>
        <end position="309"/>
    </location>
</feature>
<proteinExistence type="predicted"/>
<keyword evidence="1 2" id="KW-0802">TPR repeat</keyword>